<keyword evidence="2" id="KW-1133">Transmembrane helix</keyword>
<gene>
    <name evidence="3" type="ORF">TGDOM2_245550</name>
</gene>
<keyword evidence="2 3" id="KW-0812">Transmembrane</keyword>
<evidence type="ECO:0000256" key="1">
    <source>
        <dbReference type="SAM" id="MobiDB-lite"/>
    </source>
</evidence>
<feature type="transmembrane region" description="Helical" evidence="2">
    <location>
        <begin position="13"/>
        <end position="33"/>
    </location>
</feature>
<feature type="transmembrane region" description="Helical" evidence="2">
    <location>
        <begin position="54"/>
        <end position="87"/>
    </location>
</feature>
<feature type="transmembrane region" description="Helical" evidence="2">
    <location>
        <begin position="107"/>
        <end position="131"/>
    </location>
</feature>
<evidence type="ECO:0000256" key="2">
    <source>
        <dbReference type="SAM" id="Phobius"/>
    </source>
</evidence>
<dbReference type="EMBL" id="AHZU02000223">
    <property type="protein sequence ID" value="KFG47133.1"/>
    <property type="molecule type" value="Genomic_DNA"/>
</dbReference>
<dbReference type="OrthoDB" id="345389at2759"/>
<name>A0A086KRW5_TOXGO</name>
<dbReference type="VEuPathDB" id="ToxoDB:TGDOM2_245550"/>
<protein>
    <submittedName>
        <fullName evidence="3">Putative transmembrane protein</fullName>
    </submittedName>
</protein>
<feature type="compositionally biased region" description="Low complexity" evidence="1">
    <location>
        <begin position="152"/>
        <end position="165"/>
    </location>
</feature>
<reference evidence="3 4" key="1">
    <citation type="submission" date="2014-02" db="EMBL/GenBank/DDBJ databases">
        <authorList>
            <person name="Sibley D."/>
            <person name="Venepally P."/>
            <person name="Karamycheva S."/>
            <person name="Hadjithomas M."/>
            <person name="Khan A."/>
            <person name="Brunk B."/>
            <person name="Roos D."/>
            <person name="Caler E."/>
            <person name="Lorenzi H."/>
        </authorList>
    </citation>
    <scope>NUCLEOTIDE SEQUENCE [LARGE SCALE GENOMIC DNA]</scope>
    <source>
        <strain evidence="3 4">GAB2-2007-GAL-DOM2</strain>
    </source>
</reference>
<organism evidence="3 4">
    <name type="scientific">Toxoplasma gondii GAB2-2007-GAL-DOM2</name>
    <dbReference type="NCBI Taxonomy" id="1130820"/>
    <lineage>
        <taxon>Eukaryota</taxon>
        <taxon>Sar</taxon>
        <taxon>Alveolata</taxon>
        <taxon>Apicomplexa</taxon>
        <taxon>Conoidasida</taxon>
        <taxon>Coccidia</taxon>
        <taxon>Eucoccidiorida</taxon>
        <taxon>Eimeriorina</taxon>
        <taxon>Sarcocystidae</taxon>
        <taxon>Toxoplasma</taxon>
    </lineage>
</organism>
<comment type="caution">
    <text evidence="3">The sequence shown here is derived from an EMBL/GenBank/DDBJ whole genome shotgun (WGS) entry which is preliminary data.</text>
</comment>
<dbReference type="Proteomes" id="UP000028837">
    <property type="component" value="Unassembled WGS sequence"/>
</dbReference>
<proteinExistence type="predicted"/>
<keyword evidence="2" id="KW-0472">Membrane</keyword>
<dbReference type="AlphaFoldDB" id="A0A086KRW5"/>
<evidence type="ECO:0000313" key="4">
    <source>
        <dbReference type="Proteomes" id="UP000028837"/>
    </source>
</evidence>
<evidence type="ECO:0000313" key="3">
    <source>
        <dbReference type="EMBL" id="KFG47133.1"/>
    </source>
</evidence>
<sequence>MRLTVKSIWGLDLASWVALVSLYNLLSATVELWSESRRSCHASGADSLATFNFTSSVFTVLAGTLGILSTIFYSASFVIFVLVAVSITTCMDIAEIVTNATSANPSVMQFVMTGLHLTVTVVALLILFSYYRILKAGGTGREYRVYRKNEQRSQAPPSPSSYAAERAAEESPLQQPGSTYGATLGAGIGLAP</sequence>
<accession>A0A086KRW5</accession>
<feature type="region of interest" description="Disordered" evidence="1">
    <location>
        <begin position="149"/>
        <end position="192"/>
    </location>
</feature>